<organism evidence="1 2">
    <name type="scientific">Escherichia coli O25b:H4</name>
    <dbReference type="NCBI Taxonomy" id="941280"/>
    <lineage>
        <taxon>Bacteria</taxon>
        <taxon>Pseudomonadati</taxon>
        <taxon>Pseudomonadota</taxon>
        <taxon>Gammaproteobacteria</taxon>
        <taxon>Enterobacterales</taxon>
        <taxon>Enterobacteriaceae</taxon>
        <taxon>Escherichia</taxon>
    </lineage>
</organism>
<proteinExistence type="predicted"/>
<gene>
    <name evidence="1" type="ORF">WLH_05910</name>
</gene>
<sequence length="80" mass="9090">MRMWQCLTQKKTANAAMRCDVIRDANPDNRFCGCVRNIAPENKNCQRAKKFPLSGMYKIKAIEQKILSAKLKKISIKSGS</sequence>
<accession>A0A192CN91</accession>
<dbReference type="AlphaFoldDB" id="A0A192CN91"/>
<dbReference type="Proteomes" id="UP000183316">
    <property type="component" value="Extrachromosomal Element unnamed1"/>
</dbReference>
<reference evidence="1 2" key="1">
    <citation type="submission" date="2016-03" db="EMBL/GenBank/DDBJ databases">
        <title>Genome Sequence and Comparative Pathogenic Determinants of Uropathogenic Escherichia coli O25b:H4, a Clinical Isolate from Saudi Arabia.</title>
        <authorList>
            <person name="Alyamani E.A.J."/>
            <person name="Khiyami M.A."/>
            <person name="Booq R.Y."/>
            <person name="Bahwerth F.S."/>
            <person name="Vaisvil B."/>
            <person name="Schmitt D.P."/>
            <person name="Kapatral V."/>
        </authorList>
    </citation>
    <scope>NUCLEOTIDE SEQUENCE [LARGE SCALE GENOMIC DNA]</scope>
    <source>
        <strain evidence="1 2">O25b:H4</strain>
    </source>
</reference>
<name>A0A192CN91_ECO25</name>
<protein>
    <submittedName>
        <fullName evidence="1">Uncharacterized protein</fullName>
    </submittedName>
</protein>
<dbReference type="EMBL" id="CP015087">
    <property type="protein sequence ID" value="ANK07171.1"/>
    <property type="molecule type" value="Genomic_DNA"/>
</dbReference>
<evidence type="ECO:0000313" key="1">
    <source>
        <dbReference type="EMBL" id="ANK07171.1"/>
    </source>
</evidence>
<evidence type="ECO:0000313" key="2">
    <source>
        <dbReference type="Proteomes" id="UP000183316"/>
    </source>
</evidence>